<feature type="transmembrane region" description="Helical" evidence="1">
    <location>
        <begin position="7"/>
        <end position="25"/>
    </location>
</feature>
<evidence type="ECO:0000313" key="2">
    <source>
        <dbReference type="EMBL" id="SPU00915.1"/>
    </source>
</evidence>
<evidence type="ECO:0000313" key="3">
    <source>
        <dbReference type="Proteomes" id="UP000251431"/>
    </source>
</evidence>
<evidence type="ECO:0008006" key="4">
    <source>
        <dbReference type="Google" id="ProtNLM"/>
    </source>
</evidence>
<dbReference type="RefSeq" id="WP_112117978.1">
    <property type="nucleotide sequence ID" value="NZ_UAQE01000001.1"/>
</dbReference>
<sequence length="68" mass="7507">MLRIIKALLGIALIMVGPMLIVITVDDTVFLKNILLRIIGGLCVLLGVHLLHRQFHPNSYTSKPTSSK</sequence>
<organism evidence="2 3">
    <name type="scientific">Lysinibacillus capsici</name>
    <dbReference type="NCBI Taxonomy" id="2115968"/>
    <lineage>
        <taxon>Bacteria</taxon>
        <taxon>Bacillati</taxon>
        <taxon>Bacillota</taxon>
        <taxon>Bacilli</taxon>
        <taxon>Bacillales</taxon>
        <taxon>Bacillaceae</taxon>
        <taxon>Lysinibacillus</taxon>
    </lineage>
</organism>
<gene>
    <name evidence="2" type="ORF">NCTC7582_03714</name>
</gene>
<reference evidence="2 3" key="1">
    <citation type="submission" date="2018-06" db="EMBL/GenBank/DDBJ databases">
        <authorList>
            <consortium name="Pathogen Informatics"/>
            <person name="Doyle S."/>
        </authorList>
    </citation>
    <scope>NUCLEOTIDE SEQUENCE [LARGE SCALE GENOMIC DNA]</scope>
    <source>
        <strain evidence="2 3">NCTC7582</strain>
    </source>
</reference>
<dbReference type="EMBL" id="UAQE01000001">
    <property type="protein sequence ID" value="SPU00915.1"/>
    <property type="molecule type" value="Genomic_DNA"/>
</dbReference>
<keyword evidence="1" id="KW-1133">Transmembrane helix</keyword>
<dbReference type="AlphaFoldDB" id="A0A2X0XNW4"/>
<proteinExistence type="predicted"/>
<dbReference type="Proteomes" id="UP000251431">
    <property type="component" value="Unassembled WGS sequence"/>
</dbReference>
<accession>A0A2X0XNW4</accession>
<name>A0A2X0XNW4_9BACI</name>
<feature type="transmembrane region" description="Helical" evidence="1">
    <location>
        <begin position="31"/>
        <end position="51"/>
    </location>
</feature>
<evidence type="ECO:0000256" key="1">
    <source>
        <dbReference type="SAM" id="Phobius"/>
    </source>
</evidence>
<keyword evidence="1" id="KW-0472">Membrane</keyword>
<keyword evidence="1" id="KW-0812">Transmembrane</keyword>
<protein>
    <recommendedName>
        <fullName evidence="4">Group-specific protein</fullName>
    </recommendedName>
</protein>